<dbReference type="Pfam" id="PF12099">
    <property type="entry name" value="DUF3575"/>
    <property type="match status" value="1"/>
</dbReference>
<dbReference type="InterPro" id="IPR021958">
    <property type="entry name" value="DUF3575"/>
</dbReference>
<name>A0AAW4NF04_9BACT</name>
<proteinExistence type="predicted"/>
<organism evidence="2 3">
    <name type="scientific">Segatella copri</name>
    <dbReference type="NCBI Taxonomy" id="165179"/>
    <lineage>
        <taxon>Bacteria</taxon>
        <taxon>Pseudomonadati</taxon>
        <taxon>Bacteroidota</taxon>
        <taxon>Bacteroidia</taxon>
        <taxon>Bacteroidales</taxon>
        <taxon>Prevotellaceae</taxon>
        <taxon>Segatella</taxon>
    </lineage>
</organism>
<feature type="signal peptide" evidence="1">
    <location>
        <begin position="1"/>
        <end position="24"/>
    </location>
</feature>
<feature type="chain" id="PRO_5043755827" evidence="1">
    <location>
        <begin position="25"/>
        <end position="202"/>
    </location>
</feature>
<keyword evidence="1" id="KW-0732">Signal</keyword>
<evidence type="ECO:0000313" key="3">
    <source>
        <dbReference type="Proteomes" id="UP001196316"/>
    </source>
</evidence>
<evidence type="ECO:0000256" key="1">
    <source>
        <dbReference type="SAM" id="SignalP"/>
    </source>
</evidence>
<comment type="caution">
    <text evidence="2">The sequence shown here is derived from an EMBL/GenBank/DDBJ whole genome shotgun (WGS) entry which is preliminary data.</text>
</comment>
<reference evidence="2" key="1">
    <citation type="submission" date="2021-06" db="EMBL/GenBank/DDBJ databases">
        <title>Collection of gut derived symbiotic bacterial strains cultured from healthy donors.</title>
        <authorList>
            <person name="Lin H."/>
            <person name="Littmann E."/>
            <person name="Pamer E.G."/>
        </authorList>
    </citation>
    <scope>NUCLEOTIDE SEQUENCE</scope>
    <source>
        <strain evidence="2">MSK.21.60</strain>
    </source>
</reference>
<accession>A0AAW4NF04</accession>
<dbReference type="RefSeq" id="WP_217326575.1">
    <property type="nucleotide sequence ID" value="NZ_JAHOEK010000020.1"/>
</dbReference>
<dbReference type="Proteomes" id="UP001196316">
    <property type="component" value="Unassembled WGS sequence"/>
</dbReference>
<protein>
    <submittedName>
        <fullName evidence="2">DUF3575 domain-containing protein</fullName>
    </submittedName>
</protein>
<dbReference type="AlphaFoldDB" id="A0AAW4NF04"/>
<evidence type="ECO:0000313" key="2">
    <source>
        <dbReference type="EMBL" id="MBV3408444.1"/>
    </source>
</evidence>
<sequence length="202" mass="23060">MNTDKGQRMLLLLVSALFITAASAQDWRLKTNLAYWATTTPNIGVEKRLSDHWSLDLSTGWNPFTFRKNKKLKHIAIQTEMRYWLDSPFLGHFFGANLLYSHYNAGGVHFPFGLFPNLKKHRFQGDLGALGIVYGYNWALDKQNRWNLEAAIGLGLGITRYTQYNCYGRCATAIEKKTKTFVMPTKVAVSLVYNIGQTEKNK</sequence>
<dbReference type="EMBL" id="JAHOEP010000020">
    <property type="protein sequence ID" value="MBV3408444.1"/>
    <property type="molecule type" value="Genomic_DNA"/>
</dbReference>
<gene>
    <name evidence="2" type="ORF">KSW80_08550</name>
</gene>